<reference evidence="2 3" key="1">
    <citation type="journal article" date="2014" name="Int. J. Syst. Evol. Microbiol.">
        <title>Complete genome sequence of Corynebacterium casei LMG S-19264T (=DSM 44701T), isolated from a smear-ripened cheese.</title>
        <authorList>
            <consortium name="US DOE Joint Genome Institute (JGI-PGF)"/>
            <person name="Walter F."/>
            <person name="Albersmeier A."/>
            <person name="Kalinowski J."/>
            <person name="Ruckert C."/>
        </authorList>
    </citation>
    <scope>NUCLEOTIDE SEQUENCE [LARGE SCALE GENOMIC DNA]</scope>
    <source>
        <strain evidence="2 3">KCTC 12285</strain>
    </source>
</reference>
<dbReference type="Gene3D" id="3.40.50.1110">
    <property type="entry name" value="SGNH hydrolase"/>
    <property type="match status" value="1"/>
</dbReference>
<dbReference type="AlphaFoldDB" id="A0A918JXB7"/>
<dbReference type="SUPFAM" id="SSF52266">
    <property type="entry name" value="SGNH hydrolase"/>
    <property type="match status" value="1"/>
</dbReference>
<protein>
    <recommendedName>
        <fullName evidence="4">DUF1574 domain-containing protein</fullName>
    </recommendedName>
</protein>
<accession>A0A918JXB7</accession>
<evidence type="ECO:0000313" key="3">
    <source>
        <dbReference type="Proteomes" id="UP000601108"/>
    </source>
</evidence>
<evidence type="ECO:0000256" key="1">
    <source>
        <dbReference type="SAM" id="Phobius"/>
    </source>
</evidence>
<gene>
    <name evidence="2" type="ORF">GCM10007384_30370</name>
</gene>
<sequence>MIIKEYKISIIKLVKFMIIFCIVDFTLGMVSKQIFFSQQTGKYARSTRAIKNTEAKILIFGSSHAHRHYIPEVFEKELGKTCYNAGAEGQQLLYHTALQSMIVNRTKPELVILNIDQDFLYYSKEAYDRLSDLHPYYTNHKDILKPILGLESELIDIKMFFNAYQTNSTIMHAIRYYIAPQIDYKGYRPLFGKINPSKMVINEKESKINSTEDIDQNFVIALQTFIDTAKKNDIKLIFVTSPTFNRVDNSRNTSFTTIKSIAEKENILFYDYFNSSKFINKPELFHDPSHLNDDGARLFMKNLIDQIREN</sequence>
<proteinExistence type="predicted"/>
<dbReference type="EMBL" id="BMWS01000023">
    <property type="protein sequence ID" value="GGX27064.1"/>
    <property type="molecule type" value="Genomic_DNA"/>
</dbReference>
<evidence type="ECO:0008006" key="4">
    <source>
        <dbReference type="Google" id="ProtNLM"/>
    </source>
</evidence>
<evidence type="ECO:0000313" key="2">
    <source>
        <dbReference type="EMBL" id="GGX27064.1"/>
    </source>
</evidence>
<keyword evidence="3" id="KW-1185">Reference proteome</keyword>
<dbReference type="GO" id="GO:0016788">
    <property type="term" value="F:hydrolase activity, acting on ester bonds"/>
    <property type="evidence" value="ECO:0007669"/>
    <property type="project" value="UniProtKB-ARBA"/>
</dbReference>
<organism evidence="2 3">
    <name type="scientific">Aquimarina muelleri</name>
    <dbReference type="NCBI Taxonomy" id="279356"/>
    <lineage>
        <taxon>Bacteria</taxon>
        <taxon>Pseudomonadati</taxon>
        <taxon>Bacteroidota</taxon>
        <taxon>Flavobacteriia</taxon>
        <taxon>Flavobacteriales</taxon>
        <taxon>Flavobacteriaceae</taxon>
        <taxon>Aquimarina</taxon>
    </lineage>
</organism>
<keyword evidence="1" id="KW-0472">Membrane</keyword>
<name>A0A918JXB7_9FLAO</name>
<comment type="caution">
    <text evidence="2">The sequence shown here is derived from an EMBL/GenBank/DDBJ whole genome shotgun (WGS) entry which is preliminary data.</text>
</comment>
<feature type="transmembrane region" description="Helical" evidence="1">
    <location>
        <begin position="12"/>
        <end position="30"/>
    </location>
</feature>
<keyword evidence="1" id="KW-1133">Transmembrane helix</keyword>
<dbReference type="Proteomes" id="UP000601108">
    <property type="component" value="Unassembled WGS sequence"/>
</dbReference>
<keyword evidence="1" id="KW-0812">Transmembrane</keyword>
<dbReference type="InterPro" id="IPR036514">
    <property type="entry name" value="SGNH_hydro_sf"/>
</dbReference>